<dbReference type="InterPro" id="IPR008883">
    <property type="entry name" value="UEV_N"/>
</dbReference>
<sequence length="302" mass="34595">MSAIIDQASLFNGCNYAPMIQNEIYKDILYTRLFFPDIYPYQYRYPGYATVLLQGRVQIRIHGQDCALPLSMAIPPSFPNDPPITQIAVQKGFPLNTSKSLKSDGLIVSEAFFHWVPGKSTICQFIREIVKHFSSKPPFSLENGKNLVPNALHTSSAQSDKKEKNQNPYNCSEIQEQAIVEVVSLLESINNDIQKNEMQYCEDMLTVDMTETILTIFKGLQNYIEQNKKKLSELESQQLPDVQIDPTLENTVKMNSKKSVFENCKNELQRWYEDGTISLDDFLQAIRDLSRDHFQNDILSFS</sequence>
<feature type="domain" description="SB" evidence="4">
    <location>
        <begin position="245"/>
        <end position="302"/>
    </location>
</feature>
<proteinExistence type="inferred from homology"/>
<evidence type="ECO:0000256" key="3">
    <source>
        <dbReference type="PROSITE-ProRule" id="PRU00644"/>
    </source>
</evidence>
<dbReference type="InterPro" id="IPR017916">
    <property type="entry name" value="SB_dom"/>
</dbReference>
<reference evidence="5 6" key="1">
    <citation type="submission" date="2024-04" db="EMBL/GenBank/DDBJ databases">
        <title>Tritrichomonas musculus Genome.</title>
        <authorList>
            <person name="Alves-Ferreira E."/>
            <person name="Grigg M."/>
            <person name="Lorenzi H."/>
            <person name="Galac M."/>
        </authorList>
    </citation>
    <scope>NUCLEOTIDE SEQUENCE [LARGE SCALE GENOMIC DNA]</scope>
    <source>
        <strain evidence="5 6">EAF2021</strain>
    </source>
</reference>
<evidence type="ECO:0000256" key="2">
    <source>
        <dbReference type="ARBA" id="ARBA00023054"/>
    </source>
</evidence>
<evidence type="ECO:0000259" key="4">
    <source>
        <dbReference type="PROSITE" id="PS51312"/>
    </source>
</evidence>
<comment type="caution">
    <text evidence="5">The sequence shown here is derived from an EMBL/GenBank/DDBJ whole genome shotgun (WGS) entry which is preliminary data.</text>
</comment>
<dbReference type="InterPro" id="IPR052070">
    <property type="entry name" value="ESCRT-I_UEV_domain"/>
</dbReference>
<name>A0ABR2KMN2_9EUKA</name>
<evidence type="ECO:0000313" key="5">
    <source>
        <dbReference type="EMBL" id="KAK8892182.1"/>
    </source>
</evidence>
<dbReference type="Pfam" id="PF05743">
    <property type="entry name" value="UEV"/>
    <property type="match status" value="1"/>
</dbReference>
<evidence type="ECO:0000313" key="6">
    <source>
        <dbReference type="Proteomes" id="UP001470230"/>
    </source>
</evidence>
<keyword evidence="3" id="KW-0653">Protein transport</keyword>
<comment type="similarity">
    <text evidence="1">Belongs to the ubiquitin-conjugating enzyme family. UEV subfamily.</text>
</comment>
<organism evidence="5 6">
    <name type="scientific">Tritrichomonas musculus</name>
    <dbReference type="NCBI Taxonomy" id="1915356"/>
    <lineage>
        <taxon>Eukaryota</taxon>
        <taxon>Metamonada</taxon>
        <taxon>Parabasalia</taxon>
        <taxon>Tritrichomonadida</taxon>
        <taxon>Tritrichomonadidae</taxon>
        <taxon>Tritrichomonas</taxon>
    </lineage>
</organism>
<gene>
    <name evidence="5" type="ORF">M9Y10_029405</name>
</gene>
<protein>
    <recommendedName>
        <fullName evidence="4">SB domain-containing protein</fullName>
    </recommendedName>
</protein>
<keyword evidence="3" id="KW-0813">Transport</keyword>
<dbReference type="InterPro" id="IPR016135">
    <property type="entry name" value="UBQ-conjugating_enzyme/RWD"/>
</dbReference>
<dbReference type="Proteomes" id="UP001470230">
    <property type="component" value="Unassembled WGS sequence"/>
</dbReference>
<keyword evidence="6" id="KW-1185">Reference proteome</keyword>
<dbReference type="PANTHER" id="PTHR23306">
    <property type="entry name" value="TUMOR SUSCEPTIBILITY GENE 101 PROTEIN-RELATED"/>
    <property type="match status" value="1"/>
</dbReference>
<dbReference type="Gene3D" id="3.10.110.10">
    <property type="entry name" value="Ubiquitin Conjugating Enzyme"/>
    <property type="match status" value="1"/>
</dbReference>
<evidence type="ECO:0000256" key="1">
    <source>
        <dbReference type="ARBA" id="ARBA00009594"/>
    </source>
</evidence>
<dbReference type="SUPFAM" id="SSF54495">
    <property type="entry name" value="UBC-like"/>
    <property type="match status" value="1"/>
</dbReference>
<dbReference type="CDD" id="cd11685">
    <property type="entry name" value="UEV_TSG101-like"/>
    <property type="match status" value="1"/>
</dbReference>
<keyword evidence="2" id="KW-0175">Coiled coil</keyword>
<dbReference type="PROSITE" id="PS51312">
    <property type="entry name" value="SB"/>
    <property type="match status" value="1"/>
</dbReference>
<accession>A0ABR2KMN2</accession>
<dbReference type="PANTHER" id="PTHR23306:SF3">
    <property type="entry name" value="TUMOR SUPPRESSOR PROTEIN 101"/>
    <property type="match status" value="1"/>
</dbReference>
<dbReference type="EMBL" id="JAPFFF010000004">
    <property type="protein sequence ID" value="KAK8892182.1"/>
    <property type="molecule type" value="Genomic_DNA"/>
</dbReference>